<name>A0A8S0VUP6_CYCAE</name>
<gene>
    <name evidence="2" type="ORF">AAE3_LOCUS12870</name>
</gene>
<protein>
    <submittedName>
        <fullName evidence="2">Uncharacterized protein</fullName>
    </submittedName>
</protein>
<reference evidence="2 3" key="1">
    <citation type="submission" date="2020-01" db="EMBL/GenBank/DDBJ databases">
        <authorList>
            <person name="Gupta K D."/>
        </authorList>
    </citation>
    <scope>NUCLEOTIDE SEQUENCE [LARGE SCALE GENOMIC DNA]</scope>
</reference>
<proteinExistence type="predicted"/>
<dbReference type="EMBL" id="CACVBS010000092">
    <property type="protein sequence ID" value="CAA7270629.1"/>
    <property type="molecule type" value="Genomic_DNA"/>
</dbReference>
<dbReference type="AlphaFoldDB" id="A0A8S0VUP6"/>
<organism evidence="2 3">
    <name type="scientific">Cyclocybe aegerita</name>
    <name type="common">Black poplar mushroom</name>
    <name type="synonym">Agrocybe aegerita</name>
    <dbReference type="NCBI Taxonomy" id="1973307"/>
    <lineage>
        <taxon>Eukaryota</taxon>
        <taxon>Fungi</taxon>
        <taxon>Dikarya</taxon>
        <taxon>Basidiomycota</taxon>
        <taxon>Agaricomycotina</taxon>
        <taxon>Agaricomycetes</taxon>
        <taxon>Agaricomycetidae</taxon>
        <taxon>Agaricales</taxon>
        <taxon>Agaricineae</taxon>
        <taxon>Bolbitiaceae</taxon>
        <taxon>Cyclocybe</taxon>
    </lineage>
</organism>
<feature type="region of interest" description="Disordered" evidence="1">
    <location>
        <begin position="1"/>
        <end position="39"/>
    </location>
</feature>
<accession>A0A8S0VUP6</accession>
<evidence type="ECO:0000313" key="3">
    <source>
        <dbReference type="Proteomes" id="UP000467700"/>
    </source>
</evidence>
<keyword evidence="3" id="KW-1185">Reference proteome</keyword>
<sequence length="99" mass="10713">MGRSFKLDHIPATDSSRPLLSPRLGPSYPQDLHGSHSMTPFSSDVEGRMGFVQSYGGLSILLEIASSDVSTTISLGTNVLNVRISLPPRIAAQFLFEHT</sequence>
<feature type="compositionally biased region" description="Basic and acidic residues" evidence="1">
    <location>
        <begin position="1"/>
        <end position="11"/>
    </location>
</feature>
<comment type="caution">
    <text evidence="2">The sequence shown here is derived from an EMBL/GenBank/DDBJ whole genome shotgun (WGS) entry which is preliminary data.</text>
</comment>
<evidence type="ECO:0000256" key="1">
    <source>
        <dbReference type="SAM" id="MobiDB-lite"/>
    </source>
</evidence>
<dbReference type="Proteomes" id="UP000467700">
    <property type="component" value="Unassembled WGS sequence"/>
</dbReference>
<evidence type="ECO:0000313" key="2">
    <source>
        <dbReference type="EMBL" id="CAA7270629.1"/>
    </source>
</evidence>